<dbReference type="PANTHER" id="PTHR22946">
    <property type="entry name" value="DIENELACTONE HYDROLASE DOMAIN-CONTAINING PROTEIN-RELATED"/>
    <property type="match status" value="1"/>
</dbReference>
<evidence type="ECO:0000256" key="1">
    <source>
        <dbReference type="ARBA" id="ARBA00022801"/>
    </source>
</evidence>
<gene>
    <name evidence="4" type="ORF">MUN33_13880</name>
</gene>
<evidence type="ECO:0000259" key="3">
    <source>
        <dbReference type="Pfam" id="PF12697"/>
    </source>
</evidence>
<sequence length="279" mass="28927">MTSRSVTSVDVEFHGGGVDGAPGPVLAGTVDLPGDARELSPAEFRAAGVPVALFAHCFTCHRKVPAAFRVSKALARAGIACLRFDFPGLGESQGDFAATTFSSNVADLRAAAAWLGERLAAPSLLVGHSLGGAAVLRAARDLPTVQAVATVGAPFRPASAARSLQDSCADIGPGEVRTVHLAERDIAVSHSFLSDLAEVSDPAGVAADIAGIRRPLLVLHSPTDQTVPVSDATRIFGAASWPKDLMSLPDADHLLTWRGSAQRAGQMIATWADPYIRHG</sequence>
<dbReference type="RefSeq" id="WP_244805485.1">
    <property type="nucleotide sequence ID" value="NZ_JALIEA010000017.1"/>
</dbReference>
<keyword evidence="5" id="KW-1185">Reference proteome</keyword>
<accession>A0A9X1WJW9</accession>
<name>A0A9X1WJW9_9CORY</name>
<dbReference type="PANTHER" id="PTHR22946:SF9">
    <property type="entry name" value="POLYKETIDE TRANSFERASE AF380"/>
    <property type="match status" value="1"/>
</dbReference>
<evidence type="ECO:0000313" key="5">
    <source>
        <dbReference type="Proteomes" id="UP001139207"/>
    </source>
</evidence>
<dbReference type="Pfam" id="PF12697">
    <property type="entry name" value="Abhydrolase_6"/>
    <property type="match status" value="1"/>
</dbReference>
<dbReference type="Proteomes" id="UP001139207">
    <property type="component" value="Unassembled WGS sequence"/>
</dbReference>
<comment type="caution">
    <text evidence="4">The sequence shown here is derived from an EMBL/GenBank/DDBJ whole genome shotgun (WGS) entry which is preliminary data.</text>
</comment>
<keyword evidence="1 4" id="KW-0378">Hydrolase</keyword>
<evidence type="ECO:0000313" key="4">
    <source>
        <dbReference type="EMBL" id="MCJ7859788.1"/>
    </source>
</evidence>
<dbReference type="InterPro" id="IPR050261">
    <property type="entry name" value="FrsA_esterase"/>
</dbReference>
<dbReference type="InterPro" id="IPR029058">
    <property type="entry name" value="AB_hydrolase_fold"/>
</dbReference>
<protein>
    <submittedName>
        <fullName evidence="4">Alpha/beta hydrolase</fullName>
    </submittedName>
</protein>
<dbReference type="SUPFAM" id="SSF53474">
    <property type="entry name" value="alpha/beta-Hydrolases"/>
    <property type="match status" value="1"/>
</dbReference>
<dbReference type="AlphaFoldDB" id="A0A9X1WJW9"/>
<dbReference type="EMBL" id="JALIEA010000017">
    <property type="protein sequence ID" value="MCJ7859788.1"/>
    <property type="molecule type" value="Genomic_DNA"/>
</dbReference>
<reference evidence="4" key="1">
    <citation type="submission" date="2022-04" db="EMBL/GenBank/DDBJ databases">
        <title>Corynebacterium kalidii LD5P10.</title>
        <authorList>
            <person name="Sun J.Q."/>
        </authorList>
    </citation>
    <scope>NUCLEOTIDE SEQUENCE</scope>
    <source>
        <strain evidence="4">LD5P10</strain>
    </source>
</reference>
<organism evidence="4 5">
    <name type="scientific">Corynebacterium kalidii</name>
    <dbReference type="NCBI Taxonomy" id="2931982"/>
    <lineage>
        <taxon>Bacteria</taxon>
        <taxon>Bacillati</taxon>
        <taxon>Actinomycetota</taxon>
        <taxon>Actinomycetes</taxon>
        <taxon>Mycobacteriales</taxon>
        <taxon>Corynebacteriaceae</taxon>
        <taxon>Corynebacterium</taxon>
    </lineage>
</organism>
<dbReference type="Gene3D" id="3.40.50.1820">
    <property type="entry name" value="alpha/beta hydrolase"/>
    <property type="match status" value="1"/>
</dbReference>
<dbReference type="InterPro" id="IPR000073">
    <property type="entry name" value="AB_hydrolase_1"/>
</dbReference>
<comment type="similarity">
    <text evidence="2">Belongs to the AB hydrolase superfamily. FUS2 hydrolase family.</text>
</comment>
<feature type="domain" description="AB hydrolase-1" evidence="3">
    <location>
        <begin position="53"/>
        <end position="257"/>
    </location>
</feature>
<evidence type="ECO:0000256" key="2">
    <source>
        <dbReference type="ARBA" id="ARBA00038115"/>
    </source>
</evidence>
<proteinExistence type="inferred from homology"/>
<dbReference type="GO" id="GO:0052689">
    <property type="term" value="F:carboxylic ester hydrolase activity"/>
    <property type="evidence" value="ECO:0007669"/>
    <property type="project" value="UniProtKB-ARBA"/>
</dbReference>